<dbReference type="Proteomes" id="UP000321548">
    <property type="component" value="Unassembled WGS sequence"/>
</dbReference>
<evidence type="ECO:0000256" key="6">
    <source>
        <dbReference type="ARBA" id="ARBA00023288"/>
    </source>
</evidence>
<keyword evidence="2 8" id="KW-0732">Signal</keyword>
<keyword evidence="6 8" id="KW-0449">Lipoprotein</keyword>
<feature type="region of interest" description="Disordered" evidence="9">
    <location>
        <begin position="153"/>
        <end position="184"/>
    </location>
</feature>
<comment type="similarity">
    <text evidence="8">Belongs to the Pal lipoprotein family.</text>
</comment>
<dbReference type="PANTHER" id="PTHR30329">
    <property type="entry name" value="STATOR ELEMENT OF FLAGELLAR MOTOR COMPLEX"/>
    <property type="match status" value="1"/>
</dbReference>
<dbReference type="EMBL" id="VDUY01000001">
    <property type="protein sequence ID" value="TXL68513.1"/>
    <property type="molecule type" value="Genomic_DNA"/>
</dbReference>
<gene>
    <name evidence="8 12" type="primary">pal</name>
    <name evidence="12" type="ORF">FHP08_02185</name>
</gene>
<feature type="domain" description="OmpA-like" evidence="11">
    <location>
        <begin position="70"/>
        <end position="184"/>
    </location>
</feature>
<dbReference type="CDD" id="cd07185">
    <property type="entry name" value="OmpA_C-like"/>
    <property type="match status" value="1"/>
</dbReference>
<evidence type="ECO:0000256" key="10">
    <source>
        <dbReference type="SAM" id="SignalP"/>
    </source>
</evidence>
<reference evidence="12 13" key="1">
    <citation type="submission" date="2019-06" db="EMBL/GenBank/DDBJ databases">
        <title>Quisquiliibacterium sp. nov., isolated from a maize field.</title>
        <authorList>
            <person name="Lin S.-Y."/>
            <person name="Tsai C.-F."/>
            <person name="Young C.-C."/>
        </authorList>
    </citation>
    <scope>NUCLEOTIDE SEQUENCE [LARGE SCALE GENOMIC DNA]</scope>
    <source>
        <strain evidence="12 13">CC-CFT501</strain>
    </source>
</reference>
<proteinExistence type="inferred from homology"/>
<dbReference type="PANTHER" id="PTHR30329:SF21">
    <property type="entry name" value="LIPOPROTEIN YIAD-RELATED"/>
    <property type="match status" value="1"/>
</dbReference>
<evidence type="ECO:0000256" key="3">
    <source>
        <dbReference type="ARBA" id="ARBA00023136"/>
    </source>
</evidence>
<dbReference type="AlphaFoldDB" id="A0A5C8P5C4"/>
<dbReference type="OrthoDB" id="9809164at2"/>
<evidence type="ECO:0000256" key="7">
    <source>
        <dbReference type="ARBA" id="ARBA00023306"/>
    </source>
</evidence>
<feature type="region of interest" description="Disordered" evidence="9">
    <location>
        <begin position="28"/>
        <end position="73"/>
    </location>
</feature>
<sequence>MNRTTKLLLAGLTAALLSACGSNVKLEDTQQTAAPVESRTTNGQAGGADASGAGSRGVQQVTLGDKDPLNDPASPLARRSIYFDFDSFAIRDEYRGTIDAHARYLTSNQGRRVLIQGNTDERGSREYNLALGQKRAEAVRRALGALGVPESQMEAVSLGEERPRATGSDEASWTENRRADLVYQ</sequence>
<dbReference type="InterPro" id="IPR006690">
    <property type="entry name" value="OMPA-like_CS"/>
</dbReference>
<evidence type="ECO:0000256" key="1">
    <source>
        <dbReference type="ARBA" id="ARBA00022618"/>
    </source>
</evidence>
<dbReference type="InterPro" id="IPR014169">
    <property type="entry name" value="Pal_lipo_C"/>
</dbReference>
<keyword evidence="5 8" id="KW-0998">Cell outer membrane</keyword>
<comment type="subunit">
    <text evidence="8">The Tol-Pal system is composed of five core proteins: the inner membrane proteins TolA, TolQ and TolR, the periplasmic protein TolB and the outer membrane protein Pal. They form a network linking the inner and outer membranes and the peptidoglycan layer.</text>
</comment>
<protein>
    <recommendedName>
        <fullName evidence="8">Peptidoglycan-associated lipoprotein</fullName>
        <shortName evidence="8">PAL</shortName>
    </recommendedName>
</protein>
<dbReference type="PROSITE" id="PS51123">
    <property type="entry name" value="OMPA_2"/>
    <property type="match status" value="1"/>
</dbReference>
<dbReference type="PROSITE" id="PS01068">
    <property type="entry name" value="OMPA_1"/>
    <property type="match status" value="1"/>
</dbReference>
<dbReference type="InterPro" id="IPR036737">
    <property type="entry name" value="OmpA-like_sf"/>
</dbReference>
<evidence type="ECO:0000256" key="9">
    <source>
        <dbReference type="SAM" id="MobiDB-lite"/>
    </source>
</evidence>
<comment type="caution">
    <text evidence="12">The sequence shown here is derived from an EMBL/GenBank/DDBJ whole genome shotgun (WGS) entry which is preliminary data.</text>
</comment>
<comment type="function">
    <text evidence="8">Part of the Tol-Pal system, which plays a role in outer membrane invagination during cell division and is important for maintaining outer membrane integrity.</text>
</comment>
<feature type="compositionally biased region" description="Basic and acidic residues" evidence="9">
    <location>
        <begin position="175"/>
        <end position="184"/>
    </location>
</feature>
<dbReference type="SUPFAM" id="SSF103088">
    <property type="entry name" value="OmpA-like"/>
    <property type="match status" value="1"/>
</dbReference>
<evidence type="ECO:0000256" key="8">
    <source>
        <dbReference type="HAMAP-Rule" id="MF_02204"/>
    </source>
</evidence>
<keyword evidence="13" id="KW-1185">Reference proteome</keyword>
<feature type="chain" id="PRO_5023068241" description="Peptidoglycan-associated lipoprotein" evidence="10">
    <location>
        <begin position="20"/>
        <end position="184"/>
    </location>
</feature>
<keyword evidence="4 8" id="KW-0564">Palmitate</keyword>
<dbReference type="Gene3D" id="3.30.1330.60">
    <property type="entry name" value="OmpA-like domain"/>
    <property type="match status" value="1"/>
</dbReference>
<feature type="compositionally biased region" description="Polar residues" evidence="9">
    <location>
        <begin position="29"/>
        <end position="42"/>
    </location>
</feature>
<organism evidence="12 13">
    <name type="scientific">Zeimonas arvi</name>
    <dbReference type="NCBI Taxonomy" id="2498847"/>
    <lineage>
        <taxon>Bacteria</taxon>
        <taxon>Pseudomonadati</taxon>
        <taxon>Pseudomonadota</taxon>
        <taxon>Betaproteobacteria</taxon>
        <taxon>Burkholderiales</taxon>
        <taxon>Burkholderiaceae</taxon>
        <taxon>Zeimonas</taxon>
    </lineage>
</organism>
<dbReference type="NCBIfam" id="TIGR02802">
    <property type="entry name" value="Pal_lipo"/>
    <property type="match status" value="1"/>
</dbReference>
<keyword evidence="3 8" id="KW-0472">Membrane</keyword>
<dbReference type="GO" id="GO:0051301">
    <property type="term" value="P:cell division"/>
    <property type="evidence" value="ECO:0007669"/>
    <property type="project" value="UniProtKB-UniRule"/>
</dbReference>
<dbReference type="InterPro" id="IPR006664">
    <property type="entry name" value="OMP_bac"/>
</dbReference>
<evidence type="ECO:0000256" key="4">
    <source>
        <dbReference type="ARBA" id="ARBA00023139"/>
    </source>
</evidence>
<keyword evidence="7 8" id="KW-0131">Cell cycle</keyword>
<evidence type="ECO:0000313" key="13">
    <source>
        <dbReference type="Proteomes" id="UP000321548"/>
    </source>
</evidence>
<dbReference type="HAMAP" id="MF_02204">
    <property type="entry name" value="Pal"/>
    <property type="match status" value="1"/>
</dbReference>
<dbReference type="RefSeq" id="WP_147702653.1">
    <property type="nucleotide sequence ID" value="NZ_VDUY01000001.1"/>
</dbReference>
<keyword evidence="1 8" id="KW-0132">Cell division</keyword>
<feature type="signal peptide" evidence="10">
    <location>
        <begin position="1"/>
        <end position="19"/>
    </location>
</feature>
<evidence type="ECO:0000259" key="11">
    <source>
        <dbReference type="PROSITE" id="PS51123"/>
    </source>
</evidence>
<dbReference type="InterPro" id="IPR050330">
    <property type="entry name" value="Bact_OuterMem_StrucFunc"/>
</dbReference>
<dbReference type="InterPro" id="IPR039001">
    <property type="entry name" value="Pal"/>
</dbReference>
<feature type="compositionally biased region" description="Low complexity" evidence="9">
    <location>
        <begin position="47"/>
        <end position="57"/>
    </location>
</feature>
<evidence type="ECO:0000256" key="5">
    <source>
        <dbReference type="ARBA" id="ARBA00023237"/>
    </source>
</evidence>
<comment type="subcellular location">
    <subcellularLocation>
        <location evidence="8">Cell outer membrane</location>
        <topology evidence="8">Lipid-anchor</topology>
    </subcellularLocation>
</comment>
<dbReference type="GO" id="GO:0009279">
    <property type="term" value="C:cell outer membrane"/>
    <property type="evidence" value="ECO:0007669"/>
    <property type="project" value="UniProtKB-SubCell"/>
</dbReference>
<dbReference type="PROSITE" id="PS51257">
    <property type="entry name" value="PROKAR_LIPOPROTEIN"/>
    <property type="match status" value="1"/>
</dbReference>
<accession>A0A5C8P5C4</accession>
<dbReference type="InterPro" id="IPR006665">
    <property type="entry name" value="OmpA-like"/>
</dbReference>
<dbReference type="Pfam" id="PF00691">
    <property type="entry name" value="OmpA"/>
    <property type="match status" value="1"/>
</dbReference>
<evidence type="ECO:0000256" key="2">
    <source>
        <dbReference type="ARBA" id="ARBA00022729"/>
    </source>
</evidence>
<name>A0A5C8P5C4_9BURK</name>
<evidence type="ECO:0000313" key="12">
    <source>
        <dbReference type="EMBL" id="TXL68513.1"/>
    </source>
</evidence>
<dbReference type="PRINTS" id="PR01021">
    <property type="entry name" value="OMPADOMAIN"/>
</dbReference>